<dbReference type="EC" id="4.2.1.20" evidence="8"/>
<name>A0ABN2SNA0_9MICO</name>
<dbReference type="Proteomes" id="UP001500013">
    <property type="component" value="Unassembled WGS sequence"/>
</dbReference>
<accession>A0ABN2SNA0</accession>
<evidence type="ECO:0000256" key="2">
    <source>
        <dbReference type="ARBA" id="ARBA00011270"/>
    </source>
</evidence>
<dbReference type="CDD" id="cd04724">
    <property type="entry name" value="Tryptophan_synthase_alpha"/>
    <property type="match status" value="1"/>
</dbReference>
<comment type="subunit">
    <text evidence="2 8">Tetramer of two alpha and two beta chains.</text>
</comment>
<dbReference type="Gene3D" id="3.20.20.70">
    <property type="entry name" value="Aldolase class I"/>
    <property type="match status" value="1"/>
</dbReference>
<keyword evidence="5 8" id="KW-0057">Aromatic amino acid biosynthesis</keyword>
<dbReference type="PROSITE" id="PS00167">
    <property type="entry name" value="TRP_SYNTHASE_ALPHA"/>
    <property type="match status" value="1"/>
</dbReference>
<evidence type="ECO:0000313" key="10">
    <source>
        <dbReference type="EMBL" id="GAA1989518.1"/>
    </source>
</evidence>
<feature type="active site" description="Proton acceptor" evidence="8">
    <location>
        <position position="48"/>
    </location>
</feature>
<evidence type="ECO:0000313" key="11">
    <source>
        <dbReference type="Proteomes" id="UP001500013"/>
    </source>
</evidence>
<dbReference type="InterPro" id="IPR013785">
    <property type="entry name" value="Aldolase_TIM"/>
</dbReference>
<feature type="active site" description="Proton acceptor" evidence="8">
    <location>
        <position position="59"/>
    </location>
</feature>
<dbReference type="InterPro" id="IPR011060">
    <property type="entry name" value="RibuloseP-bd_barrel"/>
</dbReference>
<evidence type="ECO:0000256" key="6">
    <source>
        <dbReference type="ARBA" id="ARBA00023239"/>
    </source>
</evidence>
<dbReference type="PANTHER" id="PTHR43406">
    <property type="entry name" value="TRYPTOPHAN SYNTHASE, ALPHA CHAIN"/>
    <property type="match status" value="1"/>
</dbReference>
<comment type="similarity">
    <text evidence="8 9">Belongs to the TrpA family.</text>
</comment>
<keyword evidence="6 8" id="KW-0456">Lyase</keyword>
<evidence type="ECO:0000256" key="8">
    <source>
        <dbReference type="HAMAP-Rule" id="MF_00131"/>
    </source>
</evidence>
<evidence type="ECO:0000256" key="7">
    <source>
        <dbReference type="ARBA" id="ARBA00049047"/>
    </source>
</evidence>
<keyword evidence="4 8" id="KW-0822">Tryptophan biosynthesis</keyword>
<dbReference type="RefSeq" id="WP_344065431.1">
    <property type="nucleotide sequence ID" value="NZ_BAAAPU010000010.1"/>
</dbReference>
<comment type="function">
    <text evidence="8">The alpha subunit is responsible for the aldol cleavage of indoleglycerol phosphate to indole and glyceraldehyde 3-phosphate.</text>
</comment>
<sequence length="266" mass="27273">MSVAEVIEKCRADGRAALIGYLPVGFPTVEGSIAAMRVLVDSGVDIVEIGVPYSDPVMDGPVIQDAAVRALSAGVHLRDVFTAAREVSGAGAGALVMTYWNPVLRYGVEHFAADLAAAGGAGLITPDLIPDEAGEWIAAADAHDLDKVFLVAPSSTPERLEAVTSACRGFVYATAVMGVTGARASVGEAADALVSRTREHTDLPVCVGLGVSTGDQAAEVGRFADGVIVGSALVRCLTEAASEQEGLEALGALARELAEGVRRSRS</sequence>
<dbReference type="PANTHER" id="PTHR43406:SF1">
    <property type="entry name" value="TRYPTOPHAN SYNTHASE ALPHA CHAIN, CHLOROPLASTIC"/>
    <property type="match status" value="1"/>
</dbReference>
<evidence type="ECO:0000256" key="4">
    <source>
        <dbReference type="ARBA" id="ARBA00022822"/>
    </source>
</evidence>
<dbReference type="SUPFAM" id="SSF51366">
    <property type="entry name" value="Ribulose-phoshate binding barrel"/>
    <property type="match status" value="1"/>
</dbReference>
<dbReference type="NCBIfam" id="TIGR00262">
    <property type="entry name" value="trpA"/>
    <property type="match status" value="1"/>
</dbReference>
<evidence type="ECO:0000256" key="9">
    <source>
        <dbReference type="RuleBase" id="RU003662"/>
    </source>
</evidence>
<keyword evidence="3 8" id="KW-0028">Amino-acid biosynthesis</keyword>
<evidence type="ECO:0000256" key="1">
    <source>
        <dbReference type="ARBA" id="ARBA00004733"/>
    </source>
</evidence>
<comment type="catalytic activity">
    <reaction evidence="7 8">
        <text>(1S,2R)-1-C-(indol-3-yl)glycerol 3-phosphate + L-serine = D-glyceraldehyde 3-phosphate + L-tryptophan + H2O</text>
        <dbReference type="Rhea" id="RHEA:10532"/>
        <dbReference type="ChEBI" id="CHEBI:15377"/>
        <dbReference type="ChEBI" id="CHEBI:33384"/>
        <dbReference type="ChEBI" id="CHEBI:57912"/>
        <dbReference type="ChEBI" id="CHEBI:58866"/>
        <dbReference type="ChEBI" id="CHEBI:59776"/>
        <dbReference type="EC" id="4.2.1.20"/>
    </reaction>
</comment>
<keyword evidence="11" id="KW-1185">Reference proteome</keyword>
<dbReference type="InterPro" id="IPR018204">
    <property type="entry name" value="Trp_synthase_alpha_AS"/>
</dbReference>
<protein>
    <recommendedName>
        <fullName evidence="8">Tryptophan synthase alpha chain</fullName>
        <ecNumber evidence="8">4.2.1.20</ecNumber>
    </recommendedName>
</protein>
<dbReference type="InterPro" id="IPR002028">
    <property type="entry name" value="Trp_synthase_suA"/>
</dbReference>
<evidence type="ECO:0000256" key="3">
    <source>
        <dbReference type="ARBA" id="ARBA00022605"/>
    </source>
</evidence>
<dbReference type="EMBL" id="BAAAPU010000010">
    <property type="protein sequence ID" value="GAA1989518.1"/>
    <property type="molecule type" value="Genomic_DNA"/>
</dbReference>
<dbReference type="Pfam" id="PF00290">
    <property type="entry name" value="Trp_syntA"/>
    <property type="match status" value="1"/>
</dbReference>
<dbReference type="HAMAP" id="MF_00131">
    <property type="entry name" value="Trp_synth_alpha"/>
    <property type="match status" value="1"/>
</dbReference>
<comment type="pathway">
    <text evidence="1 8">Amino-acid biosynthesis; L-tryptophan biosynthesis; L-tryptophan from chorismate: step 5/5.</text>
</comment>
<organism evidence="10 11">
    <name type="scientific">Terrabacter lapilli</name>
    <dbReference type="NCBI Taxonomy" id="436231"/>
    <lineage>
        <taxon>Bacteria</taxon>
        <taxon>Bacillati</taxon>
        <taxon>Actinomycetota</taxon>
        <taxon>Actinomycetes</taxon>
        <taxon>Micrococcales</taxon>
        <taxon>Intrasporangiaceae</taxon>
        <taxon>Terrabacter</taxon>
    </lineage>
</organism>
<reference evidence="10 11" key="1">
    <citation type="journal article" date="2019" name="Int. J. Syst. Evol. Microbiol.">
        <title>The Global Catalogue of Microorganisms (GCM) 10K type strain sequencing project: providing services to taxonomists for standard genome sequencing and annotation.</title>
        <authorList>
            <consortium name="The Broad Institute Genomics Platform"/>
            <consortium name="The Broad Institute Genome Sequencing Center for Infectious Disease"/>
            <person name="Wu L."/>
            <person name="Ma J."/>
        </authorList>
    </citation>
    <scope>NUCLEOTIDE SEQUENCE [LARGE SCALE GENOMIC DNA]</scope>
    <source>
        <strain evidence="10 11">JCM 15628</strain>
    </source>
</reference>
<comment type="caution">
    <text evidence="10">The sequence shown here is derived from an EMBL/GenBank/DDBJ whole genome shotgun (WGS) entry which is preliminary data.</text>
</comment>
<gene>
    <name evidence="8 10" type="primary">trpA</name>
    <name evidence="10" type="ORF">GCM10009817_34310</name>
</gene>
<proteinExistence type="inferred from homology"/>
<evidence type="ECO:0000256" key="5">
    <source>
        <dbReference type="ARBA" id="ARBA00023141"/>
    </source>
</evidence>